<evidence type="ECO:0000256" key="1">
    <source>
        <dbReference type="SAM" id="MobiDB-lite"/>
    </source>
</evidence>
<proteinExistence type="predicted"/>
<dbReference type="Pfam" id="PF03184">
    <property type="entry name" value="DDE_1"/>
    <property type="match status" value="1"/>
</dbReference>
<dbReference type="Proteomes" id="UP001168990">
    <property type="component" value="Unassembled WGS sequence"/>
</dbReference>
<feature type="compositionally biased region" description="Basic and acidic residues" evidence="1">
    <location>
        <begin position="373"/>
        <end position="387"/>
    </location>
</feature>
<organism evidence="3 4">
    <name type="scientific">Microctonus aethiopoides</name>
    <dbReference type="NCBI Taxonomy" id="144406"/>
    <lineage>
        <taxon>Eukaryota</taxon>
        <taxon>Metazoa</taxon>
        <taxon>Ecdysozoa</taxon>
        <taxon>Arthropoda</taxon>
        <taxon>Hexapoda</taxon>
        <taxon>Insecta</taxon>
        <taxon>Pterygota</taxon>
        <taxon>Neoptera</taxon>
        <taxon>Endopterygota</taxon>
        <taxon>Hymenoptera</taxon>
        <taxon>Apocrita</taxon>
        <taxon>Ichneumonoidea</taxon>
        <taxon>Braconidae</taxon>
        <taxon>Euphorinae</taxon>
        <taxon>Microctonus</taxon>
    </lineage>
</organism>
<dbReference type="AlphaFoldDB" id="A0AA39FN41"/>
<feature type="domain" description="DDE-1" evidence="2">
    <location>
        <begin position="135"/>
        <end position="291"/>
    </location>
</feature>
<name>A0AA39FN41_9HYME</name>
<reference evidence="3" key="1">
    <citation type="journal article" date="2023" name="bioRxiv">
        <title>Scaffold-level genome assemblies of two parasitoid biocontrol wasps reveal the parthenogenesis mechanism and an associated novel virus.</title>
        <authorList>
            <person name="Inwood S."/>
            <person name="Skelly J."/>
            <person name="Guhlin J."/>
            <person name="Harrop T."/>
            <person name="Goldson S."/>
            <person name="Dearden P."/>
        </authorList>
    </citation>
    <scope>NUCLEOTIDE SEQUENCE</scope>
    <source>
        <strain evidence="3">Irish</strain>
        <tissue evidence="3">Whole body</tissue>
    </source>
</reference>
<reference evidence="3" key="2">
    <citation type="submission" date="2023-03" db="EMBL/GenBank/DDBJ databases">
        <authorList>
            <person name="Inwood S.N."/>
            <person name="Skelly J.G."/>
            <person name="Guhlin J."/>
            <person name="Harrop T.W.R."/>
            <person name="Goldson S.G."/>
            <person name="Dearden P.K."/>
        </authorList>
    </citation>
    <scope>NUCLEOTIDE SEQUENCE</scope>
    <source>
        <strain evidence="3">Irish</strain>
        <tissue evidence="3">Whole body</tissue>
    </source>
</reference>
<evidence type="ECO:0000313" key="4">
    <source>
        <dbReference type="Proteomes" id="UP001168990"/>
    </source>
</evidence>
<feature type="region of interest" description="Disordered" evidence="1">
    <location>
        <begin position="110"/>
        <end position="129"/>
    </location>
</feature>
<keyword evidence="4" id="KW-1185">Reference proteome</keyword>
<feature type="region of interest" description="Disordered" evidence="1">
    <location>
        <begin position="372"/>
        <end position="413"/>
    </location>
</feature>
<feature type="region of interest" description="Disordered" evidence="1">
    <location>
        <begin position="610"/>
        <end position="646"/>
    </location>
</feature>
<dbReference type="InterPro" id="IPR004875">
    <property type="entry name" value="DDE_SF_endonuclease_dom"/>
</dbReference>
<protein>
    <recommendedName>
        <fullName evidence="2">DDE-1 domain-containing protein</fullName>
    </recommendedName>
</protein>
<dbReference type="GO" id="GO:0003676">
    <property type="term" value="F:nucleic acid binding"/>
    <property type="evidence" value="ECO:0007669"/>
    <property type="project" value="InterPro"/>
</dbReference>
<evidence type="ECO:0000313" key="3">
    <source>
        <dbReference type="EMBL" id="KAK0172294.1"/>
    </source>
</evidence>
<comment type="caution">
    <text evidence="3">The sequence shown here is derived from an EMBL/GenBank/DDBJ whole genome shotgun (WGS) entry which is preliminary data.</text>
</comment>
<dbReference type="EMBL" id="JAQQBS010000002">
    <property type="protein sequence ID" value="KAK0172294.1"/>
    <property type="molecule type" value="Genomic_DNA"/>
</dbReference>
<gene>
    <name evidence="3" type="ORF">PV328_005630</name>
</gene>
<feature type="compositionally biased region" description="Acidic residues" evidence="1">
    <location>
        <begin position="614"/>
        <end position="637"/>
    </location>
</feature>
<accession>A0AA39FN41</accession>
<sequence>MSNKGSQARAATAMKEELLKWICMSHATNASLDRLSLRKKALALCSEAWLTVFLKRHGFSPNLTDCSGPKFDDYRIWIDLIRPLIMQYRYKDQFHVDELMMYTDFNPSPNPDCSGIPENNEKPSQSPYDPPKMHRVALLIACNTSGTEKLRPLICAPYLAVSEERQDCFYHNDEHSKITDELFGSWLSTLNRDMASNNRRILLILSRKRIGAMRYVQLTHVMPLFMPNEFPSQLRPLRRDVFHYIKMIYRTKHVERLCESTQKIMWQPDEIVETLIQAWRQVPRELIVANFQRTKFREDDCFLNIHCDSWDDLKTGVSFERYVTFDDDLSDVCEFGLDDLRLLVSVNKHKYNLRNANSRDICEINGIEVDQSESSRELEGSLKRPSDDSIDISDLQDQSQEREMSAQSQLENDGELSDQFFSICNKEKICEEEKLNKEEKKEKIENVSDYVMDDVKSSPIRNASTPINKDYDKGMMNRVYPSPERTSVLSSHLGSSIDPHCFERVSKTLENKLIDLEKNSSKLFNDLPIRQLQNLFDDTPMPSTSKEGLEESCILQQIQERLTEDHIFHTKIEPNDLETIKEVNNIVDGFEIERRALKKIQANKIDMDNNIINNDEDDTNDDDDIDEDDDDDDDDDDNLKGPANKRQRMETNWAKCYEKHLVFGPDISNHCDGLSDETEHGGLTDVIQSQMEATESTYQQ</sequence>
<evidence type="ECO:0000259" key="2">
    <source>
        <dbReference type="Pfam" id="PF03184"/>
    </source>
</evidence>